<protein>
    <submittedName>
        <fullName evidence="1">Uncharacterized protein</fullName>
    </submittedName>
</protein>
<gene>
    <name evidence="1" type="ORF">DY000_02060242</name>
</gene>
<comment type="caution">
    <text evidence="1">The sequence shown here is derived from an EMBL/GenBank/DDBJ whole genome shotgun (WGS) entry which is preliminary data.</text>
</comment>
<sequence>MFRWLIKIDGDVIMDQLVDEHSEIKDKLADEDVLAIPDGAMSDKESDEALIRRNRLLQEAITKHVIEATENMMDDKFDAFRQENQA</sequence>
<organism evidence="1 2">
    <name type="scientific">Brassica cretica</name>
    <name type="common">Mustard</name>
    <dbReference type="NCBI Taxonomy" id="69181"/>
    <lineage>
        <taxon>Eukaryota</taxon>
        <taxon>Viridiplantae</taxon>
        <taxon>Streptophyta</taxon>
        <taxon>Embryophyta</taxon>
        <taxon>Tracheophyta</taxon>
        <taxon>Spermatophyta</taxon>
        <taxon>Magnoliopsida</taxon>
        <taxon>eudicotyledons</taxon>
        <taxon>Gunneridae</taxon>
        <taxon>Pentapetalae</taxon>
        <taxon>rosids</taxon>
        <taxon>malvids</taxon>
        <taxon>Brassicales</taxon>
        <taxon>Brassicaceae</taxon>
        <taxon>Brassiceae</taxon>
        <taxon>Brassica</taxon>
    </lineage>
</organism>
<evidence type="ECO:0000313" key="1">
    <source>
        <dbReference type="EMBL" id="KAF3520130.1"/>
    </source>
</evidence>
<name>A0ABQ7B105_BRACR</name>
<dbReference type="Proteomes" id="UP000266723">
    <property type="component" value="Unassembled WGS sequence"/>
</dbReference>
<accession>A0ABQ7B105</accession>
<dbReference type="EMBL" id="QGKV02001556">
    <property type="protein sequence ID" value="KAF3520130.1"/>
    <property type="molecule type" value="Genomic_DNA"/>
</dbReference>
<proteinExistence type="predicted"/>
<reference evidence="1 2" key="1">
    <citation type="journal article" date="2020" name="BMC Genomics">
        <title>Intraspecific diversification of the crop wild relative Brassica cretica Lam. using demographic model selection.</title>
        <authorList>
            <person name="Kioukis A."/>
            <person name="Michalopoulou V.A."/>
            <person name="Briers L."/>
            <person name="Pirintsos S."/>
            <person name="Studholme D.J."/>
            <person name="Pavlidis P."/>
            <person name="Sarris P.F."/>
        </authorList>
    </citation>
    <scope>NUCLEOTIDE SEQUENCE [LARGE SCALE GENOMIC DNA]</scope>
    <source>
        <strain evidence="2">cv. PFS-1207/04</strain>
    </source>
</reference>
<evidence type="ECO:0000313" key="2">
    <source>
        <dbReference type="Proteomes" id="UP000266723"/>
    </source>
</evidence>
<keyword evidence="2" id="KW-1185">Reference proteome</keyword>